<dbReference type="PANTHER" id="PTHR11829">
    <property type="entry name" value="FORKHEAD BOX PROTEIN"/>
    <property type="match status" value="1"/>
</dbReference>
<keyword evidence="6" id="KW-1185">Reference proteome</keyword>
<name>A0A8H5BII3_9AGAR</name>
<dbReference type="GO" id="GO:0005634">
    <property type="term" value="C:nucleus"/>
    <property type="evidence" value="ECO:0007669"/>
    <property type="project" value="UniProtKB-SubCell"/>
</dbReference>
<dbReference type="OrthoDB" id="5954824at2759"/>
<sequence>MRPSSYRKSSQYQPRTIQLVAHHYLGYSSIQSSGPDNRSVFGHTVELGMRSGRDSAGSGGRMQHDAPFADSVPEVLANGIAPDNPALPSQQETERRLREYLQISAPRPLDLSSMRDYEPPKKLPNLTHLILLAIWGSPSKRLTQAEICEAISTRYPELNSTKDQKWRGSIRHRLSLKAIFVHVKKPQSGRKRGDHWIIDVSKGMEGTKRGKSPHKDRGRQSGSGDVSRRDYSPDDDSAGDDEHRSSLRYSPGFYPPYLSHGNQPITYPGVYDPQEGQNPGGQQLSYHSSDLFRDREAYGTHTSASTSEFVAGYGSAYAPYPGLEYSRLCHQQIPSTGHSFNAKFEHADVKLEENAVRETETGYEY</sequence>
<dbReference type="InterPro" id="IPR001766">
    <property type="entry name" value="Fork_head_dom"/>
</dbReference>
<protein>
    <recommendedName>
        <fullName evidence="4">Fork-head domain-containing protein</fullName>
    </recommendedName>
</protein>
<dbReference type="Pfam" id="PF00250">
    <property type="entry name" value="Forkhead"/>
    <property type="match status" value="1"/>
</dbReference>
<evidence type="ECO:0000259" key="4">
    <source>
        <dbReference type="PROSITE" id="PS50039"/>
    </source>
</evidence>
<dbReference type="SUPFAM" id="SSF46785">
    <property type="entry name" value="Winged helix' DNA-binding domain"/>
    <property type="match status" value="1"/>
</dbReference>
<dbReference type="InterPro" id="IPR050211">
    <property type="entry name" value="FOX_domain-containing"/>
</dbReference>
<dbReference type="SMART" id="SM00339">
    <property type="entry name" value="FH"/>
    <property type="match status" value="1"/>
</dbReference>
<dbReference type="AlphaFoldDB" id="A0A8H5BII3"/>
<dbReference type="GO" id="GO:0009653">
    <property type="term" value="P:anatomical structure morphogenesis"/>
    <property type="evidence" value="ECO:0007669"/>
    <property type="project" value="TreeGrafter"/>
</dbReference>
<dbReference type="GO" id="GO:0000978">
    <property type="term" value="F:RNA polymerase II cis-regulatory region sequence-specific DNA binding"/>
    <property type="evidence" value="ECO:0007669"/>
    <property type="project" value="TreeGrafter"/>
</dbReference>
<accession>A0A8H5BII3</accession>
<feature type="region of interest" description="Disordered" evidence="3">
    <location>
        <begin position="191"/>
        <end position="286"/>
    </location>
</feature>
<dbReference type="EMBL" id="JAACJJ010000028">
    <property type="protein sequence ID" value="KAF5322777.1"/>
    <property type="molecule type" value="Genomic_DNA"/>
</dbReference>
<feature type="compositionally biased region" description="Basic and acidic residues" evidence="3">
    <location>
        <begin position="205"/>
        <end position="219"/>
    </location>
</feature>
<dbReference type="InterPro" id="IPR036388">
    <property type="entry name" value="WH-like_DNA-bd_sf"/>
</dbReference>
<dbReference type="PANTHER" id="PTHR11829:SF402">
    <property type="entry name" value="FORK HEAD DOMAIN-CONTAINING PROTEIN FD3-RELATED"/>
    <property type="match status" value="1"/>
</dbReference>
<evidence type="ECO:0000256" key="2">
    <source>
        <dbReference type="PROSITE-ProRule" id="PRU00089"/>
    </source>
</evidence>
<dbReference type="PROSITE" id="PS50039">
    <property type="entry name" value="FORK_HEAD_3"/>
    <property type="match status" value="1"/>
</dbReference>
<keyword evidence="1 2" id="KW-0238">DNA-binding</keyword>
<proteinExistence type="predicted"/>
<dbReference type="Proteomes" id="UP000567179">
    <property type="component" value="Unassembled WGS sequence"/>
</dbReference>
<reference evidence="5 6" key="1">
    <citation type="journal article" date="2020" name="ISME J.">
        <title>Uncovering the hidden diversity of litter-decomposition mechanisms in mushroom-forming fungi.</title>
        <authorList>
            <person name="Floudas D."/>
            <person name="Bentzer J."/>
            <person name="Ahren D."/>
            <person name="Johansson T."/>
            <person name="Persson P."/>
            <person name="Tunlid A."/>
        </authorList>
    </citation>
    <scope>NUCLEOTIDE SEQUENCE [LARGE SCALE GENOMIC DNA]</scope>
    <source>
        <strain evidence="5 6">CBS 101986</strain>
    </source>
</reference>
<gene>
    <name evidence="5" type="ORF">D9619_000063</name>
</gene>
<dbReference type="GO" id="GO:0030154">
    <property type="term" value="P:cell differentiation"/>
    <property type="evidence" value="ECO:0007669"/>
    <property type="project" value="TreeGrafter"/>
</dbReference>
<evidence type="ECO:0000313" key="6">
    <source>
        <dbReference type="Proteomes" id="UP000567179"/>
    </source>
</evidence>
<feature type="DNA-binding region" description="Fork-head" evidence="2">
    <location>
        <begin position="121"/>
        <end position="217"/>
    </location>
</feature>
<dbReference type="CDD" id="cd00059">
    <property type="entry name" value="FH_FOX"/>
    <property type="match status" value="1"/>
</dbReference>
<dbReference type="Gene3D" id="1.10.10.10">
    <property type="entry name" value="Winged helix-like DNA-binding domain superfamily/Winged helix DNA-binding domain"/>
    <property type="match status" value="1"/>
</dbReference>
<comment type="subcellular location">
    <subcellularLocation>
        <location evidence="2">Nucleus</location>
    </subcellularLocation>
</comment>
<dbReference type="GO" id="GO:0000981">
    <property type="term" value="F:DNA-binding transcription factor activity, RNA polymerase II-specific"/>
    <property type="evidence" value="ECO:0007669"/>
    <property type="project" value="TreeGrafter"/>
</dbReference>
<evidence type="ECO:0000256" key="3">
    <source>
        <dbReference type="SAM" id="MobiDB-lite"/>
    </source>
</evidence>
<feature type="compositionally biased region" description="Polar residues" evidence="3">
    <location>
        <begin position="275"/>
        <end position="286"/>
    </location>
</feature>
<keyword evidence="2" id="KW-0539">Nucleus</keyword>
<organism evidence="5 6">
    <name type="scientific">Psilocybe cf. subviscida</name>
    <dbReference type="NCBI Taxonomy" id="2480587"/>
    <lineage>
        <taxon>Eukaryota</taxon>
        <taxon>Fungi</taxon>
        <taxon>Dikarya</taxon>
        <taxon>Basidiomycota</taxon>
        <taxon>Agaricomycotina</taxon>
        <taxon>Agaricomycetes</taxon>
        <taxon>Agaricomycetidae</taxon>
        <taxon>Agaricales</taxon>
        <taxon>Agaricineae</taxon>
        <taxon>Strophariaceae</taxon>
        <taxon>Psilocybe</taxon>
    </lineage>
</organism>
<feature type="domain" description="Fork-head" evidence="4">
    <location>
        <begin position="121"/>
        <end position="217"/>
    </location>
</feature>
<evidence type="ECO:0000256" key="1">
    <source>
        <dbReference type="ARBA" id="ARBA00023125"/>
    </source>
</evidence>
<dbReference type="InterPro" id="IPR036390">
    <property type="entry name" value="WH_DNA-bd_sf"/>
</dbReference>
<evidence type="ECO:0000313" key="5">
    <source>
        <dbReference type="EMBL" id="KAF5322777.1"/>
    </source>
</evidence>
<comment type="caution">
    <text evidence="5">The sequence shown here is derived from an EMBL/GenBank/DDBJ whole genome shotgun (WGS) entry which is preliminary data.</text>
</comment>